<dbReference type="AlphaFoldDB" id="A0A822FWC4"/>
<evidence type="ECO:0000313" key="1">
    <source>
        <dbReference type="EMBL" id="CAF5127116.1"/>
    </source>
</evidence>
<dbReference type="EMBL" id="CAJOBR010082768">
    <property type="protein sequence ID" value="CAF5127116.1"/>
    <property type="molecule type" value="Genomic_DNA"/>
</dbReference>
<gene>
    <name evidence="1" type="ORF">QYT958_LOCUS46476</name>
    <name evidence="2" type="ORF">QYT958_LOCUS46636</name>
</gene>
<dbReference type="Proteomes" id="UP000663848">
    <property type="component" value="Unassembled WGS sequence"/>
</dbReference>
<protein>
    <submittedName>
        <fullName evidence="2">Uncharacterized protein</fullName>
    </submittedName>
</protein>
<accession>A0A822FWC4</accession>
<reference evidence="2" key="1">
    <citation type="submission" date="2021-02" db="EMBL/GenBank/DDBJ databases">
        <authorList>
            <person name="Nowell W R."/>
        </authorList>
    </citation>
    <scope>NUCLEOTIDE SEQUENCE</scope>
</reference>
<evidence type="ECO:0000313" key="3">
    <source>
        <dbReference type="Proteomes" id="UP000663848"/>
    </source>
</evidence>
<comment type="caution">
    <text evidence="2">The sequence shown here is derived from an EMBL/GenBank/DDBJ whole genome shotgun (WGS) entry which is preliminary data.</text>
</comment>
<organism evidence="2 3">
    <name type="scientific">Rotaria socialis</name>
    <dbReference type="NCBI Taxonomy" id="392032"/>
    <lineage>
        <taxon>Eukaryota</taxon>
        <taxon>Metazoa</taxon>
        <taxon>Spiralia</taxon>
        <taxon>Gnathifera</taxon>
        <taxon>Rotifera</taxon>
        <taxon>Eurotatoria</taxon>
        <taxon>Bdelloidea</taxon>
        <taxon>Philodinida</taxon>
        <taxon>Philodinidae</taxon>
        <taxon>Rotaria</taxon>
    </lineage>
</organism>
<feature type="non-terminal residue" evidence="2">
    <location>
        <position position="1"/>
    </location>
</feature>
<feature type="non-terminal residue" evidence="2">
    <location>
        <position position="80"/>
    </location>
</feature>
<proteinExistence type="predicted"/>
<dbReference type="EMBL" id="CAJOBR010083809">
    <property type="protein sequence ID" value="CAF5129068.1"/>
    <property type="molecule type" value="Genomic_DNA"/>
</dbReference>
<name>A0A822FWC4_9BILA</name>
<sequence length="80" mass="9378">GYRRTTTDSSSNDIVDRHEELCRRYLSSCKQYQTTTEKLDNEIDQFEKHLIAQKPQLLSPTSDVTSEELITTIERIVDMR</sequence>
<evidence type="ECO:0000313" key="2">
    <source>
        <dbReference type="EMBL" id="CAF5129068.1"/>
    </source>
</evidence>